<feature type="transmembrane region" description="Helical" evidence="5">
    <location>
        <begin position="185"/>
        <end position="208"/>
    </location>
</feature>
<feature type="domain" description="HAMP" evidence="7">
    <location>
        <begin position="208"/>
        <end position="261"/>
    </location>
</feature>
<dbReference type="Gene3D" id="1.10.287.950">
    <property type="entry name" value="Methyl-accepting chemotaxis protein"/>
    <property type="match status" value="1"/>
</dbReference>
<dbReference type="RefSeq" id="WP_184077773.1">
    <property type="nucleotide sequence ID" value="NZ_JACIJP010000001.1"/>
</dbReference>
<keyword evidence="2" id="KW-0145">Chemotaxis</keyword>
<accession>A0A841J3D5</accession>
<dbReference type="Pfam" id="PF00015">
    <property type="entry name" value="MCPsignal"/>
    <property type="match status" value="1"/>
</dbReference>
<dbReference type="InterPro" id="IPR004089">
    <property type="entry name" value="MCPsignal_dom"/>
</dbReference>
<evidence type="ECO:0000256" key="5">
    <source>
        <dbReference type="SAM" id="Phobius"/>
    </source>
</evidence>
<comment type="similarity">
    <text evidence="3">Belongs to the methyl-accepting chemotaxis (MCP) protein family.</text>
</comment>
<keyword evidence="5" id="KW-0472">Membrane</keyword>
<dbReference type="SMART" id="SM00283">
    <property type="entry name" value="MA"/>
    <property type="match status" value="1"/>
</dbReference>
<dbReference type="EMBL" id="JACIJP010000001">
    <property type="protein sequence ID" value="MBB6123115.1"/>
    <property type="molecule type" value="Genomic_DNA"/>
</dbReference>
<comment type="subcellular location">
    <subcellularLocation>
        <location evidence="1">Membrane</location>
    </subcellularLocation>
</comment>
<dbReference type="InterPro" id="IPR003660">
    <property type="entry name" value="HAMP_dom"/>
</dbReference>
<name>A0A841J3D5_9SPHN</name>
<protein>
    <submittedName>
        <fullName evidence="8">Methyl-accepting chemotaxis protein</fullName>
    </submittedName>
</protein>
<evidence type="ECO:0000256" key="4">
    <source>
        <dbReference type="PROSITE-ProRule" id="PRU00284"/>
    </source>
</evidence>
<evidence type="ECO:0000256" key="2">
    <source>
        <dbReference type="ARBA" id="ARBA00022500"/>
    </source>
</evidence>
<dbReference type="GO" id="GO:0016020">
    <property type="term" value="C:membrane"/>
    <property type="evidence" value="ECO:0007669"/>
    <property type="project" value="UniProtKB-SubCell"/>
</dbReference>
<dbReference type="SUPFAM" id="SSF58104">
    <property type="entry name" value="Methyl-accepting chemotaxis protein (MCP) signaling domain"/>
    <property type="match status" value="1"/>
</dbReference>
<feature type="domain" description="HAMP" evidence="7">
    <location>
        <begin position="269"/>
        <end position="321"/>
    </location>
</feature>
<evidence type="ECO:0000259" key="6">
    <source>
        <dbReference type="PROSITE" id="PS50111"/>
    </source>
</evidence>
<proteinExistence type="inferred from homology"/>
<evidence type="ECO:0000313" key="8">
    <source>
        <dbReference type="EMBL" id="MBB6123115.1"/>
    </source>
</evidence>
<dbReference type="PROSITE" id="PS50885">
    <property type="entry name" value="HAMP"/>
    <property type="match status" value="2"/>
</dbReference>
<dbReference type="Proteomes" id="UP000552700">
    <property type="component" value="Unassembled WGS sequence"/>
</dbReference>
<keyword evidence="5" id="KW-1133">Transmembrane helix</keyword>
<dbReference type="PANTHER" id="PTHR43531:SF11">
    <property type="entry name" value="METHYL-ACCEPTING CHEMOTAXIS PROTEIN 3"/>
    <property type="match status" value="1"/>
</dbReference>
<dbReference type="GO" id="GO:0004888">
    <property type="term" value="F:transmembrane signaling receptor activity"/>
    <property type="evidence" value="ECO:0007669"/>
    <property type="project" value="InterPro"/>
</dbReference>
<dbReference type="AlphaFoldDB" id="A0A841J3D5"/>
<sequence>MSIRTLVAYGASVMMALLVLIALLGYSRIDEIRMGGPLQTKSQQASDLVADILPPPEYVIEPYLEAAMLARNPSELASRGDRLRKLRSDYDLRHDYWLKSDLDPALRKKVTHGTHEPATQFWAILNDAFLPAVAANDRAAIDDAFLRLSAAYDAHRAQVDETVAAATAYQSELNRHASASLHASMIMLGVLAAGLLALVGGFCMLILWRVVRPIRKVAAHMREMAAGSEVIDASDAERSDEIGEVARALQGIVVYVAERSRAEGERQLAIQKQVVSALGVGLSRLKKGVLHHRIAEDFPADYAVLRDDFNEATAAMEQAIQQVRKSVDSLNCSANEISDATDDLSMRTENQATSLAQTATAMHQITEKVNETADASNAASVTMRDAEQSAIDNADVVHNAVAAMGDIERSAQGIAQIIKVIEDLAFQTNLLALNASVEAARAGEAGKSFAVVAEEVRALAQRSASAACDIKALITSSVAQVESGAVLVGKTGAALEEIMGRVKDVSHLIVRIAEAAGEQAQGLNQINTAVGNMDHMTQQNAAMGEECNAAARLLSEEADRLSDLVGNFELGDASVRMRGGMRHAA</sequence>
<keyword evidence="9" id="KW-1185">Reference proteome</keyword>
<dbReference type="PRINTS" id="PR00260">
    <property type="entry name" value="CHEMTRNSDUCR"/>
</dbReference>
<dbReference type="CDD" id="cd06225">
    <property type="entry name" value="HAMP"/>
    <property type="match status" value="1"/>
</dbReference>
<organism evidence="8 9">
    <name type="scientific">Sphingobium subterraneum</name>
    <dbReference type="NCBI Taxonomy" id="627688"/>
    <lineage>
        <taxon>Bacteria</taxon>
        <taxon>Pseudomonadati</taxon>
        <taxon>Pseudomonadota</taxon>
        <taxon>Alphaproteobacteria</taxon>
        <taxon>Sphingomonadales</taxon>
        <taxon>Sphingomonadaceae</taxon>
        <taxon>Sphingobium</taxon>
    </lineage>
</organism>
<dbReference type="InterPro" id="IPR051310">
    <property type="entry name" value="MCP_chemotaxis"/>
</dbReference>
<keyword evidence="4" id="KW-0807">Transducer</keyword>
<dbReference type="Pfam" id="PF00672">
    <property type="entry name" value="HAMP"/>
    <property type="match status" value="1"/>
</dbReference>
<keyword evidence="5" id="KW-0812">Transmembrane</keyword>
<dbReference type="FunFam" id="1.10.287.950:FF:000001">
    <property type="entry name" value="Methyl-accepting chemotaxis sensory transducer"/>
    <property type="match status" value="1"/>
</dbReference>
<feature type="domain" description="Methyl-accepting transducer" evidence="6">
    <location>
        <begin position="326"/>
        <end position="555"/>
    </location>
</feature>
<evidence type="ECO:0000259" key="7">
    <source>
        <dbReference type="PROSITE" id="PS50885"/>
    </source>
</evidence>
<dbReference type="SMART" id="SM00304">
    <property type="entry name" value="HAMP"/>
    <property type="match status" value="2"/>
</dbReference>
<dbReference type="Gene3D" id="6.10.340.10">
    <property type="match status" value="1"/>
</dbReference>
<evidence type="ECO:0000256" key="3">
    <source>
        <dbReference type="ARBA" id="ARBA00029447"/>
    </source>
</evidence>
<dbReference type="SUPFAM" id="SSF158472">
    <property type="entry name" value="HAMP domain-like"/>
    <property type="match status" value="1"/>
</dbReference>
<dbReference type="CDD" id="cd11386">
    <property type="entry name" value="MCP_signal"/>
    <property type="match status" value="1"/>
</dbReference>
<gene>
    <name evidence="8" type="ORF">FHS92_000822</name>
</gene>
<evidence type="ECO:0000256" key="1">
    <source>
        <dbReference type="ARBA" id="ARBA00004370"/>
    </source>
</evidence>
<dbReference type="InterPro" id="IPR004090">
    <property type="entry name" value="Chemotax_Me-accpt_rcpt"/>
</dbReference>
<dbReference type="PANTHER" id="PTHR43531">
    <property type="entry name" value="PROTEIN ICFG"/>
    <property type="match status" value="1"/>
</dbReference>
<evidence type="ECO:0000313" key="9">
    <source>
        <dbReference type="Proteomes" id="UP000552700"/>
    </source>
</evidence>
<reference evidence="8 9" key="1">
    <citation type="submission" date="2020-08" db="EMBL/GenBank/DDBJ databases">
        <title>Genomic Encyclopedia of Type Strains, Phase IV (KMG-IV): sequencing the most valuable type-strain genomes for metagenomic binning, comparative biology and taxonomic classification.</title>
        <authorList>
            <person name="Goeker M."/>
        </authorList>
    </citation>
    <scope>NUCLEOTIDE SEQUENCE [LARGE SCALE GENOMIC DNA]</scope>
    <source>
        <strain evidence="8 9">DSM 102255</strain>
    </source>
</reference>
<dbReference type="GO" id="GO:0006935">
    <property type="term" value="P:chemotaxis"/>
    <property type="evidence" value="ECO:0007669"/>
    <property type="project" value="UniProtKB-KW"/>
</dbReference>
<comment type="caution">
    <text evidence="8">The sequence shown here is derived from an EMBL/GenBank/DDBJ whole genome shotgun (WGS) entry which is preliminary data.</text>
</comment>
<dbReference type="PROSITE" id="PS50111">
    <property type="entry name" value="CHEMOTAXIS_TRANSDUC_2"/>
    <property type="match status" value="1"/>
</dbReference>
<feature type="transmembrane region" description="Helical" evidence="5">
    <location>
        <begin position="6"/>
        <end position="26"/>
    </location>
</feature>
<dbReference type="GO" id="GO:0007165">
    <property type="term" value="P:signal transduction"/>
    <property type="evidence" value="ECO:0007669"/>
    <property type="project" value="UniProtKB-KW"/>
</dbReference>